<dbReference type="Pfam" id="PF00027">
    <property type="entry name" value="cNMP_binding"/>
    <property type="match status" value="1"/>
</dbReference>
<dbReference type="InterPro" id="IPR050397">
    <property type="entry name" value="Env_Response_Regulators"/>
</dbReference>
<proteinExistence type="predicted"/>
<protein>
    <submittedName>
        <fullName evidence="2">Cyclic nucleotide-binding domain-containing protein</fullName>
    </submittedName>
</protein>
<sequence>MITKAELRKDQFLESLTDEMLEKFVPVTEEWRVEAGEIIFNEGDPADNFFMVKSGKILLEQKISEDIIATVGTVDPGESFGLSVLLYAPRRVMTAICSESAIVYAIHKDVLLDLMDNDHSMGYFIMKQAARVLNTRVILRTEQFLRSMHSHPDIHELETDDTKV</sequence>
<dbReference type="InterPro" id="IPR000595">
    <property type="entry name" value="cNMP-bd_dom"/>
</dbReference>
<reference evidence="2 3" key="1">
    <citation type="submission" date="2017-04" db="EMBL/GenBank/DDBJ databases">
        <authorList>
            <person name="Afonso C.L."/>
            <person name="Miller P.J."/>
            <person name="Scott M.A."/>
            <person name="Spackman E."/>
            <person name="Goraichik I."/>
            <person name="Dimitrov K.M."/>
            <person name="Suarez D.L."/>
            <person name="Swayne D.E."/>
        </authorList>
    </citation>
    <scope>NUCLEOTIDE SEQUENCE [LARGE SCALE GENOMIC DNA]</scope>
    <source>
        <strain evidence="2 3">DSM 3385</strain>
    </source>
</reference>
<dbReference type="EMBL" id="FWXY01000002">
    <property type="protein sequence ID" value="SMC42125.1"/>
    <property type="molecule type" value="Genomic_DNA"/>
</dbReference>
<dbReference type="SUPFAM" id="SSF51206">
    <property type="entry name" value="cAMP-binding domain-like"/>
    <property type="match status" value="1"/>
</dbReference>
<evidence type="ECO:0000313" key="3">
    <source>
        <dbReference type="Proteomes" id="UP000192418"/>
    </source>
</evidence>
<dbReference type="SMART" id="SM00100">
    <property type="entry name" value="cNMP"/>
    <property type="match status" value="1"/>
</dbReference>
<organism evidence="2 3">
    <name type="scientific">Desulfocicer vacuolatum DSM 3385</name>
    <dbReference type="NCBI Taxonomy" id="1121400"/>
    <lineage>
        <taxon>Bacteria</taxon>
        <taxon>Pseudomonadati</taxon>
        <taxon>Thermodesulfobacteriota</taxon>
        <taxon>Desulfobacteria</taxon>
        <taxon>Desulfobacterales</taxon>
        <taxon>Desulfobacteraceae</taxon>
        <taxon>Desulfocicer</taxon>
    </lineage>
</organism>
<dbReference type="PROSITE" id="PS50042">
    <property type="entry name" value="CNMP_BINDING_3"/>
    <property type="match status" value="1"/>
</dbReference>
<dbReference type="Gene3D" id="2.60.120.10">
    <property type="entry name" value="Jelly Rolls"/>
    <property type="match status" value="1"/>
</dbReference>
<dbReference type="STRING" id="1121400.SAMN02746065_10244"/>
<dbReference type="Proteomes" id="UP000192418">
    <property type="component" value="Unassembled WGS sequence"/>
</dbReference>
<evidence type="ECO:0000259" key="1">
    <source>
        <dbReference type="PROSITE" id="PS50042"/>
    </source>
</evidence>
<dbReference type="CDD" id="cd00038">
    <property type="entry name" value="CAP_ED"/>
    <property type="match status" value="1"/>
</dbReference>
<dbReference type="PANTHER" id="PTHR24567:SF68">
    <property type="entry name" value="DNA-BINDING TRANSCRIPTIONAL DUAL REGULATOR CRP"/>
    <property type="match status" value="1"/>
</dbReference>
<accession>A0A1W1Z0Y9</accession>
<gene>
    <name evidence="2" type="ORF">SAMN02746065_10244</name>
</gene>
<dbReference type="InterPro" id="IPR014710">
    <property type="entry name" value="RmlC-like_jellyroll"/>
</dbReference>
<keyword evidence="3" id="KW-1185">Reference proteome</keyword>
<dbReference type="InterPro" id="IPR018490">
    <property type="entry name" value="cNMP-bd_dom_sf"/>
</dbReference>
<dbReference type="RefSeq" id="WP_084066733.1">
    <property type="nucleotide sequence ID" value="NZ_FWXY01000002.1"/>
</dbReference>
<evidence type="ECO:0000313" key="2">
    <source>
        <dbReference type="EMBL" id="SMC42125.1"/>
    </source>
</evidence>
<dbReference type="AlphaFoldDB" id="A0A1W1Z0Y9"/>
<dbReference type="GO" id="GO:0003700">
    <property type="term" value="F:DNA-binding transcription factor activity"/>
    <property type="evidence" value="ECO:0007669"/>
    <property type="project" value="TreeGrafter"/>
</dbReference>
<name>A0A1W1Z0Y9_9BACT</name>
<dbReference type="GO" id="GO:0005829">
    <property type="term" value="C:cytosol"/>
    <property type="evidence" value="ECO:0007669"/>
    <property type="project" value="TreeGrafter"/>
</dbReference>
<dbReference type="PANTHER" id="PTHR24567">
    <property type="entry name" value="CRP FAMILY TRANSCRIPTIONAL REGULATORY PROTEIN"/>
    <property type="match status" value="1"/>
</dbReference>
<feature type="domain" description="Cyclic nucleotide-binding" evidence="1">
    <location>
        <begin position="12"/>
        <end position="115"/>
    </location>
</feature>
<dbReference type="OrthoDB" id="5506583at2"/>